<name>A0ABR2BHX6_9ROSI</name>
<evidence type="ECO:0000313" key="2">
    <source>
        <dbReference type="EMBL" id="KAK8506748.1"/>
    </source>
</evidence>
<proteinExistence type="predicted"/>
<keyword evidence="3" id="KW-1185">Reference proteome</keyword>
<accession>A0ABR2BHX6</accession>
<sequence length="173" mass="19842">MKSLFLIITLYGTFIYGSPHLDEKQQFWEMLSYLRSSPSNKWCIMGDSDIVVALDDKLGGSPFDLDKTRFYLDFIDCSSLVEIHIKGGSFTWYNHRKDGDTILEKLDIILSSIAWSISFPKAFGVMDVDIASDHSLIFLLLHGIHNRRVNSTSRVRNNQGEWLEHDPSIASYF</sequence>
<dbReference type="SUPFAM" id="SSF56219">
    <property type="entry name" value="DNase I-like"/>
    <property type="match status" value="1"/>
</dbReference>
<dbReference type="Gene3D" id="3.60.10.10">
    <property type="entry name" value="Endonuclease/exonuclease/phosphatase"/>
    <property type="match status" value="1"/>
</dbReference>
<dbReference type="InterPro" id="IPR036691">
    <property type="entry name" value="Endo/exonu/phosph_ase_sf"/>
</dbReference>
<gene>
    <name evidence="2" type="ORF">V6N12_002194</name>
</gene>
<dbReference type="PANTHER" id="PTHR33710:SF71">
    <property type="entry name" value="ENDONUCLEASE_EXONUCLEASE_PHOSPHATASE DOMAIN-CONTAINING PROTEIN"/>
    <property type="match status" value="1"/>
</dbReference>
<feature type="signal peptide" evidence="1">
    <location>
        <begin position="1"/>
        <end position="17"/>
    </location>
</feature>
<keyword evidence="1" id="KW-0732">Signal</keyword>
<dbReference type="Proteomes" id="UP001472677">
    <property type="component" value="Unassembled WGS sequence"/>
</dbReference>
<organism evidence="2 3">
    <name type="scientific">Hibiscus sabdariffa</name>
    <name type="common">roselle</name>
    <dbReference type="NCBI Taxonomy" id="183260"/>
    <lineage>
        <taxon>Eukaryota</taxon>
        <taxon>Viridiplantae</taxon>
        <taxon>Streptophyta</taxon>
        <taxon>Embryophyta</taxon>
        <taxon>Tracheophyta</taxon>
        <taxon>Spermatophyta</taxon>
        <taxon>Magnoliopsida</taxon>
        <taxon>eudicotyledons</taxon>
        <taxon>Gunneridae</taxon>
        <taxon>Pentapetalae</taxon>
        <taxon>rosids</taxon>
        <taxon>malvids</taxon>
        <taxon>Malvales</taxon>
        <taxon>Malvaceae</taxon>
        <taxon>Malvoideae</taxon>
        <taxon>Hibiscus</taxon>
    </lineage>
</organism>
<dbReference type="EMBL" id="JBBPBM010000114">
    <property type="protein sequence ID" value="KAK8506748.1"/>
    <property type="molecule type" value="Genomic_DNA"/>
</dbReference>
<reference evidence="2 3" key="1">
    <citation type="journal article" date="2024" name="G3 (Bethesda)">
        <title>Genome assembly of Hibiscus sabdariffa L. provides insights into metabolisms of medicinal natural products.</title>
        <authorList>
            <person name="Kim T."/>
        </authorList>
    </citation>
    <scope>NUCLEOTIDE SEQUENCE [LARGE SCALE GENOMIC DNA]</scope>
    <source>
        <strain evidence="2">TK-2024</strain>
        <tissue evidence="2">Old leaves</tissue>
    </source>
</reference>
<evidence type="ECO:0000256" key="1">
    <source>
        <dbReference type="SAM" id="SignalP"/>
    </source>
</evidence>
<evidence type="ECO:0000313" key="3">
    <source>
        <dbReference type="Proteomes" id="UP001472677"/>
    </source>
</evidence>
<evidence type="ECO:0008006" key="4">
    <source>
        <dbReference type="Google" id="ProtNLM"/>
    </source>
</evidence>
<protein>
    <recommendedName>
        <fullName evidence="4">Endonuclease/exonuclease/phosphatase domain-containing protein</fullName>
    </recommendedName>
</protein>
<feature type="chain" id="PRO_5046144903" description="Endonuclease/exonuclease/phosphatase domain-containing protein" evidence="1">
    <location>
        <begin position="18"/>
        <end position="173"/>
    </location>
</feature>
<comment type="caution">
    <text evidence="2">The sequence shown here is derived from an EMBL/GenBank/DDBJ whole genome shotgun (WGS) entry which is preliminary data.</text>
</comment>
<dbReference type="PANTHER" id="PTHR33710">
    <property type="entry name" value="BNAC02G09200D PROTEIN"/>
    <property type="match status" value="1"/>
</dbReference>